<evidence type="ECO:0000313" key="10">
    <source>
        <dbReference type="EMBL" id="VYU43489.1"/>
    </source>
</evidence>
<dbReference type="InterPro" id="IPR047817">
    <property type="entry name" value="ABC2_TM_bact-type"/>
</dbReference>
<keyword evidence="3" id="KW-0813">Transport</keyword>
<dbReference type="RefSeq" id="WP_021840314.1">
    <property type="nucleotide sequence ID" value="NZ_CACRUX010000083.1"/>
</dbReference>
<reference evidence="10" key="1">
    <citation type="submission" date="2019-11" db="EMBL/GenBank/DDBJ databases">
        <authorList>
            <person name="Feng L."/>
        </authorList>
    </citation>
    <scope>NUCLEOTIDE SEQUENCE</scope>
    <source>
        <strain evidence="10">VrattiLFYP33</strain>
    </source>
</reference>
<comment type="similarity">
    <text evidence="2">Belongs to the ABC-2 integral membrane protein family.</text>
</comment>
<feature type="domain" description="ABC transmembrane type-2" evidence="9">
    <location>
        <begin position="140"/>
        <end position="373"/>
    </location>
</feature>
<dbReference type="Pfam" id="PF12698">
    <property type="entry name" value="ABC2_membrane_3"/>
    <property type="match status" value="1"/>
</dbReference>
<dbReference type="PANTHER" id="PTHR30294:SF29">
    <property type="entry name" value="MULTIDRUG ABC TRANSPORTER PERMEASE YBHS-RELATED"/>
    <property type="match status" value="1"/>
</dbReference>
<keyword evidence="6 8" id="KW-1133">Transmembrane helix</keyword>
<dbReference type="GO" id="GO:0140359">
    <property type="term" value="F:ABC-type transporter activity"/>
    <property type="evidence" value="ECO:0007669"/>
    <property type="project" value="InterPro"/>
</dbReference>
<evidence type="ECO:0000256" key="7">
    <source>
        <dbReference type="ARBA" id="ARBA00023136"/>
    </source>
</evidence>
<dbReference type="GO" id="GO:0005886">
    <property type="term" value="C:plasma membrane"/>
    <property type="evidence" value="ECO:0007669"/>
    <property type="project" value="UniProtKB-SubCell"/>
</dbReference>
<evidence type="ECO:0000259" key="9">
    <source>
        <dbReference type="PROSITE" id="PS51012"/>
    </source>
</evidence>
<dbReference type="PROSITE" id="PS51012">
    <property type="entry name" value="ABC_TM2"/>
    <property type="match status" value="1"/>
</dbReference>
<evidence type="ECO:0000256" key="1">
    <source>
        <dbReference type="ARBA" id="ARBA00004651"/>
    </source>
</evidence>
<feature type="transmembrane region" description="Helical" evidence="8">
    <location>
        <begin position="352"/>
        <end position="371"/>
    </location>
</feature>
<feature type="transmembrane region" description="Helical" evidence="8">
    <location>
        <begin position="296"/>
        <end position="315"/>
    </location>
</feature>
<comment type="subcellular location">
    <subcellularLocation>
        <location evidence="1">Cell membrane</location>
        <topology evidence="1">Multi-pass membrane protein</topology>
    </subcellularLocation>
</comment>
<dbReference type="EMBL" id="CACRUX010000083">
    <property type="protein sequence ID" value="VYU43489.1"/>
    <property type="molecule type" value="Genomic_DNA"/>
</dbReference>
<feature type="transmembrane region" description="Helical" evidence="8">
    <location>
        <begin position="20"/>
        <end position="40"/>
    </location>
</feature>
<organism evidence="10">
    <name type="scientific">Veillonella ratti</name>
    <dbReference type="NCBI Taxonomy" id="103892"/>
    <lineage>
        <taxon>Bacteria</taxon>
        <taxon>Bacillati</taxon>
        <taxon>Bacillota</taxon>
        <taxon>Negativicutes</taxon>
        <taxon>Veillonellales</taxon>
        <taxon>Veillonellaceae</taxon>
        <taxon>Veillonella</taxon>
    </lineage>
</organism>
<gene>
    <name evidence="10" type="primary">ybhR</name>
    <name evidence="10" type="ORF">VRLFYP33_00219</name>
</gene>
<name>A0A6N3EVS0_9FIRM</name>
<keyword evidence="5 8" id="KW-0812">Transmembrane</keyword>
<dbReference type="InterPro" id="IPR013525">
    <property type="entry name" value="ABC2_TM"/>
</dbReference>
<protein>
    <submittedName>
        <fullName evidence="10">Inner membrane transport permease YbhR</fullName>
    </submittedName>
</protein>
<feature type="transmembrane region" description="Helical" evidence="8">
    <location>
        <begin position="258"/>
        <end position="284"/>
    </location>
</feature>
<keyword evidence="4" id="KW-1003">Cell membrane</keyword>
<evidence type="ECO:0000256" key="6">
    <source>
        <dbReference type="ARBA" id="ARBA00022989"/>
    </source>
</evidence>
<feature type="transmembrane region" description="Helical" evidence="8">
    <location>
        <begin position="321"/>
        <end position="340"/>
    </location>
</feature>
<evidence type="ECO:0000256" key="3">
    <source>
        <dbReference type="ARBA" id="ARBA00022448"/>
    </source>
</evidence>
<evidence type="ECO:0000256" key="8">
    <source>
        <dbReference type="SAM" id="Phobius"/>
    </source>
</evidence>
<dbReference type="PANTHER" id="PTHR30294">
    <property type="entry name" value="MEMBRANE COMPONENT OF ABC TRANSPORTER YHHJ-RELATED"/>
    <property type="match status" value="1"/>
</dbReference>
<sequence>MQRIWAILIKEFHQMKRDKATLFMLILMPLMQLIIFGYAINTDVKHVPTVIYDQSRSEESRELINAFVGTSYYDVVEYVDSNQAMLDSIYSGKAVAALTFPPTFSEDIKHGRTAEMQLIVDASDNTIANSAISTAQLLGQQRSLSITSQRLLATGQAMPSGNAIEVKINPWFNPDFITAYNIVPGIISLMITMTLVSITAMAIVREQEVGTLEQLMVTPLKDYEIIIGKVIPYVIIGYAQAGIALVAGILLFDVPFQGSFFVLFMTTTIFLIASLMLGILVSTVAKTQLQAMQMSILVYMPSILLSGFMFPRVAMDAIFQYLGAIMPMTFYLTIIRGIMLKGIGVEYLCPQIFALITFIIITGFISIHTFTNKRKNG</sequence>
<dbReference type="AlphaFoldDB" id="A0A6N3EVS0"/>
<feature type="transmembrane region" description="Helical" evidence="8">
    <location>
        <begin position="182"/>
        <end position="204"/>
    </location>
</feature>
<evidence type="ECO:0000256" key="2">
    <source>
        <dbReference type="ARBA" id="ARBA00007783"/>
    </source>
</evidence>
<evidence type="ECO:0000256" key="4">
    <source>
        <dbReference type="ARBA" id="ARBA00022475"/>
    </source>
</evidence>
<proteinExistence type="inferred from homology"/>
<evidence type="ECO:0000256" key="5">
    <source>
        <dbReference type="ARBA" id="ARBA00022692"/>
    </source>
</evidence>
<dbReference type="Gene3D" id="3.40.1710.10">
    <property type="entry name" value="abc type-2 transporter like domain"/>
    <property type="match status" value="1"/>
</dbReference>
<keyword evidence="7 8" id="KW-0472">Membrane</keyword>
<feature type="transmembrane region" description="Helical" evidence="8">
    <location>
        <begin position="225"/>
        <end position="252"/>
    </location>
</feature>
<dbReference type="InterPro" id="IPR051449">
    <property type="entry name" value="ABC-2_transporter_component"/>
</dbReference>
<accession>A0A6N3EVS0</accession>